<dbReference type="InterPro" id="IPR043143">
    <property type="entry name" value="Mal/L-sulf/L-lact_DH-like_NADP"/>
</dbReference>
<keyword evidence="4" id="KW-1185">Reference proteome</keyword>
<dbReference type="InterPro" id="IPR043144">
    <property type="entry name" value="Mal/L-sulf/L-lact_DH-like_ah"/>
</dbReference>
<dbReference type="GO" id="GO:0016491">
    <property type="term" value="F:oxidoreductase activity"/>
    <property type="evidence" value="ECO:0007669"/>
    <property type="project" value="UniProtKB-KW"/>
</dbReference>
<dbReference type="PANTHER" id="PTHR11091:SF0">
    <property type="entry name" value="MALATE DEHYDROGENASE"/>
    <property type="match status" value="1"/>
</dbReference>
<accession>A0A3S1ANI6</accession>
<dbReference type="Gene3D" id="1.10.1530.10">
    <property type="match status" value="1"/>
</dbReference>
<reference evidence="3" key="2">
    <citation type="journal article" date="2019" name="Genome Biol. Evol.">
        <title>Day and night: Metabolic profiles and evolutionary relationships of six axenic non-marine cyanobacteria.</title>
        <authorList>
            <person name="Will S.E."/>
            <person name="Henke P."/>
            <person name="Boedeker C."/>
            <person name="Huang S."/>
            <person name="Brinkmann H."/>
            <person name="Rohde M."/>
            <person name="Jarek M."/>
            <person name="Friedl T."/>
            <person name="Seufert S."/>
            <person name="Schumacher M."/>
            <person name="Overmann J."/>
            <person name="Neumann-Schaal M."/>
            <person name="Petersen J."/>
        </authorList>
    </citation>
    <scope>NUCLEOTIDE SEQUENCE [LARGE SCALE GENOMIC DNA]</scope>
    <source>
        <strain evidence="3">PCC 7102</strain>
    </source>
</reference>
<organism evidence="3 4">
    <name type="scientific">Dulcicalothrix desertica PCC 7102</name>
    <dbReference type="NCBI Taxonomy" id="232991"/>
    <lineage>
        <taxon>Bacteria</taxon>
        <taxon>Bacillati</taxon>
        <taxon>Cyanobacteriota</taxon>
        <taxon>Cyanophyceae</taxon>
        <taxon>Nostocales</taxon>
        <taxon>Calotrichaceae</taxon>
        <taxon>Dulcicalothrix</taxon>
    </lineage>
</organism>
<dbReference type="SUPFAM" id="SSF89733">
    <property type="entry name" value="L-sulfolactate dehydrogenase-like"/>
    <property type="match status" value="1"/>
</dbReference>
<dbReference type="InterPro" id="IPR036111">
    <property type="entry name" value="Mal/L-sulfo/L-lacto_DH-like_sf"/>
</dbReference>
<dbReference type="RefSeq" id="WP_127082415.1">
    <property type="nucleotide sequence ID" value="NZ_RSCL01000009.1"/>
</dbReference>
<evidence type="ECO:0000256" key="1">
    <source>
        <dbReference type="ARBA" id="ARBA00006056"/>
    </source>
</evidence>
<dbReference type="PANTHER" id="PTHR11091">
    <property type="entry name" value="OXIDOREDUCTASE-RELATED"/>
    <property type="match status" value="1"/>
</dbReference>
<gene>
    <name evidence="3" type="ORF">DSM106972_039890</name>
</gene>
<sequence length="356" mass="38268">MSEYITVSALSLHKFLERVLSPYELLPEVASALITHLVEANLCGMDSHGLQQIFGYVKSLENGRINPKPQIQINSKRPAMIRIDGDGAPGHYAGKVAMETAISQATKLGMAVVGVNNSNHFGMAGYYTRMAATAGMIGFATSDTNAVDLAPYGGRVAKIGNNPISVGIPTLTSHPIVLDMATGAVSGGKIKHFKYQGLLIPEGWGITATGQPTQNPKDVAVNLPASYKGAGLAFITDLLCGPLLGTTASMFKQKAIHDAANGTGHFFWVLDIEAWTEREEFMQQVEKAIASLKETPLLDEKQPIYYPGELEAITREHRLIAGIPVPRSLVNELKDVFGEEFATDATDVTDVTDVTQ</sequence>
<dbReference type="InterPro" id="IPR003767">
    <property type="entry name" value="Malate/L-lactate_DH-like"/>
</dbReference>
<comment type="similarity">
    <text evidence="1">Belongs to the LDH2/MDH2 oxidoreductase family.</text>
</comment>
<dbReference type="Proteomes" id="UP000271624">
    <property type="component" value="Unassembled WGS sequence"/>
</dbReference>
<evidence type="ECO:0000256" key="2">
    <source>
        <dbReference type="ARBA" id="ARBA00023002"/>
    </source>
</evidence>
<keyword evidence="2" id="KW-0560">Oxidoreductase</keyword>
<proteinExistence type="inferred from homology"/>
<evidence type="ECO:0000313" key="3">
    <source>
        <dbReference type="EMBL" id="RUT05168.1"/>
    </source>
</evidence>
<dbReference type="Pfam" id="PF02615">
    <property type="entry name" value="Ldh_2"/>
    <property type="match status" value="1"/>
</dbReference>
<dbReference type="EMBL" id="RSCL01000009">
    <property type="protein sequence ID" value="RUT05168.1"/>
    <property type="molecule type" value="Genomic_DNA"/>
</dbReference>
<evidence type="ECO:0000313" key="4">
    <source>
        <dbReference type="Proteomes" id="UP000271624"/>
    </source>
</evidence>
<comment type="caution">
    <text evidence="3">The sequence shown here is derived from an EMBL/GenBank/DDBJ whole genome shotgun (WGS) entry which is preliminary data.</text>
</comment>
<dbReference type="AlphaFoldDB" id="A0A3S1ANI6"/>
<name>A0A3S1ANI6_9CYAN</name>
<dbReference type="OrthoDB" id="9769447at2"/>
<protein>
    <submittedName>
        <fullName evidence="3">Lactate dehydrogenase</fullName>
    </submittedName>
</protein>
<reference evidence="3" key="1">
    <citation type="submission" date="2018-12" db="EMBL/GenBank/DDBJ databases">
        <authorList>
            <person name="Will S."/>
            <person name="Neumann-Schaal M."/>
            <person name="Henke P."/>
        </authorList>
    </citation>
    <scope>NUCLEOTIDE SEQUENCE</scope>
    <source>
        <strain evidence="3">PCC 7102</strain>
    </source>
</reference>
<dbReference type="Gene3D" id="3.30.1370.60">
    <property type="entry name" value="Hypothetical oxidoreductase yiak, domain 2"/>
    <property type="match status" value="1"/>
</dbReference>